<proteinExistence type="predicted"/>
<evidence type="ECO:0000313" key="1">
    <source>
        <dbReference type="EMBL" id="KAK7802487.1"/>
    </source>
</evidence>
<name>A0AAW0HHW1_MYOGA</name>
<gene>
    <name evidence="1" type="ORF">U0070_021230</name>
</gene>
<reference evidence="1 2" key="1">
    <citation type="journal article" date="2023" name="bioRxiv">
        <title>Conserved and derived expression patterns and positive selection on dental genes reveal complex evolutionary context of ever-growing rodent molars.</title>
        <authorList>
            <person name="Calamari Z.T."/>
            <person name="Song A."/>
            <person name="Cohen E."/>
            <person name="Akter M."/>
            <person name="Roy R.D."/>
            <person name="Hallikas O."/>
            <person name="Christensen M.M."/>
            <person name="Li P."/>
            <person name="Marangoni P."/>
            <person name="Jernvall J."/>
            <person name="Klein O.D."/>
        </authorList>
    </citation>
    <scope>NUCLEOTIDE SEQUENCE [LARGE SCALE GENOMIC DNA]</scope>
    <source>
        <strain evidence="1">V071</strain>
    </source>
</reference>
<sequence length="194" mass="21698">VQVRPRPTTFLHWAQASSGYRLGPGPQLFFTGPRTLQGTGLGLLRVWVRPRPTTFLHWARASSGYRVWVRPRLTTFLHWGRASSWYWLGSRPQLFFSGPGPHQCTGSAQANNFSSLGLGYFRVWVTPRPTTFLHLAQASSGPTTFLRWALASSEYRLGPGPQLFFTWPRPLQGYRLGPGPQLFFTGPGPLQGTG</sequence>
<dbReference type="EMBL" id="JBBHLL010000462">
    <property type="protein sequence ID" value="KAK7802487.1"/>
    <property type="molecule type" value="Genomic_DNA"/>
</dbReference>
<evidence type="ECO:0000313" key="2">
    <source>
        <dbReference type="Proteomes" id="UP001488838"/>
    </source>
</evidence>
<keyword evidence="2" id="KW-1185">Reference proteome</keyword>
<dbReference type="AlphaFoldDB" id="A0AAW0HHW1"/>
<feature type="non-terminal residue" evidence="1">
    <location>
        <position position="1"/>
    </location>
</feature>
<organism evidence="1 2">
    <name type="scientific">Myodes glareolus</name>
    <name type="common">Bank vole</name>
    <name type="synonym">Clethrionomys glareolus</name>
    <dbReference type="NCBI Taxonomy" id="447135"/>
    <lineage>
        <taxon>Eukaryota</taxon>
        <taxon>Metazoa</taxon>
        <taxon>Chordata</taxon>
        <taxon>Craniata</taxon>
        <taxon>Vertebrata</taxon>
        <taxon>Euteleostomi</taxon>
        <taxon>Mammalia</taxon>
        <taxon>Eutheria</taxon>
        <taxon>Euarchontoglires</taxon>
        <taxon>Glires</taxon>
        <taxon>Rodentia</taxon>
        <taxon>Myomorpha</taxon>
        <taxon>Muroidea</taxon>
        <taxon>Cricetidae</taxon>
        <taxon>Arvicolinae</taxon>
        <taxon>Myodes</taxon>
    </lineage>
</organism>
<protein>
    <submittedName>
        <fullName evidence="1">Uncharacterized protein</fullName>
    </submittedName>
</protein>
<comment type="caution">
    <text evidence="1">The sequence shown here is derived from an EMBL/GenBank/DDBJ whole genome shotgun (WGS) entry which is preliminary data.</text>
</comment>
<dbReference type="Proteomes" id="UP001488838">
    <property type="component" value="Unassembled WGS sequence"/>
</dbReference>
<accession>A0AAW0HHW1</accession>